<gene>
    <name evidence="1" type="ORF">K435DRAFT_856940</name>
</gene>
<dbReference type="Proteomes" id="UP000297245">
    <property type="component" value="Unassembled WGS sequence"/>
</dbReference>
<reference evidence="1 2" key="1">
    <citation type="journal article" date="2019" name="Nat. Ecol. Evol.">
        <title>Megaphylogeny resolves global patterns of mushroom evolution.</title>
        <authorList>
            <person name="Varga T."/>
            <person name="Krizsan K."/>
            <person name="Foldi C."/>
            <person name="Dima B."/>
            <person name="Sanchez-Garcia M."/>
            <person name="Sanchez-Ramirez S."/>
            <person name="Szollosi G.J."/>
            <person name="Szarkandi J.G."/>
            <person name="Papp V."/>
            <person name="Albert L."/>
            <person name="Andreopoulos W."/>
            <person name="Angelini C."/>
            <person name="Antonin V."/>
            <person name="Barry K.W."/>
            <person name="Bougher N.L."/>
            <person name="Buchanan P."/>
            <person name="Buyck B."/>
            <person name="Bense V."/>
            <person name="Catcheside P."/>
            <person name="Chovatia M."/>
            <person name="Cooper J."/>
            <person name="Damon W."/>
            <person name="Desjardin D."/>
            <person name="Finy P."/>
            <person name="Geml J."/>
            <person name="Haridas S."/>
            <person name="Hughes K."/>
            <person name="Justo A."/>
            <person name="Karasinski D."/>
            <person name="Kautmanova I."/>
            <person name="Kiss B."/>
            <person name="Kocsube S."/>
            <person name="Kotiranta H."/>
            <person name="LaButti K.M."/>
            <person name="Lechner B.E."/>
            <person name="Liimatainen K."/>
            <person name="Lipzen A."/>
            <person name="Lukacs Z."/>
            <person name="Mihaltcheva S."/>
            <person name="Morgado L.N."/>
            <person name="Niskanen T."/>
            <person name="Noordeloos M.E."/>
            <person name="Ohm R.A."/>
            <person name="Ortiz-Santana B."/>
            <person name="Ovrebo C."/>
            <person name="Racz N."/>
            <person name="Riley R."/>
            <person name="Savchenko A."/>
            <person name="Shiryaev A."/>
            <person name="Soop K."/>
            <person name="Spirin V."/>
            <person name="Szebenyi C."/>
            <person name="Tomsovsky M."/>
            <person name="Tulloss R.E."/>
            <person name="Uehling J."/>
            <person name="Grigoriev I.V."/>
            <person name="Vagvolgyi C."/>
            <person name="Papp T."/>
            <person name="Martin F.M."/>
            <person name="Miettinen O."/>
            <person name="Hibbett D.S."/>
            <person name="Nagy L.G."/>
        </authorList>
    </citation>
    <scope>NUCLEOTIDE SEQUENCE [LARGE SCALE GENOMIC DNA]</scope>
    <source>
        <strain evidence="1 2">CBS 962.96</strain>
    </source>
</reference>
<protein>
    <submittedName>
        <fullName evidence="1">Uncharacterized protein</fullName>
    </submittedName>
</protein>
<keyword evidence="2" id="KW-1185">Reference proteome</keyword>
<dbReference type="AlphaFoldDB" id="A0A4S8M738"/>
<organism evidence="1 2">
    <name type="scientific">Dendrothele bispora (strain CBS 962.96)</name>
    <dbReference type="NCBI Taxonomy" id="1314807"/>
    <lineage>
        <taxon>Eukaryota</taxon>
        <taxon>Fungi</taxon>
        <taxon>Dikarya</taxon>
        <taxon>Basidiomycota</taxon>
        <taxon>Agaricomycotina</taxon>
        <taxon>Agaricomycetes</taxon>
        <taxon>Agaricomycetidae</taxon>
        <taxon>Agaricales</taxon>
        <taxon>Agaricales incertae sedis</taxon>
        <taxon>Dendrothele</taxon>
    </lineage>
</organism>
<evidence type="ECO:0000313" key="1">
    <source>
        <dbReference type="EMBL" id="THU98116.1"/>
    </source>
</evidence>
<evidence type="ECO:0000313" key="2">
    <source>
        <dbReference type="Proteomes" id="UP000297245"/>
    </source>
</evidence>
<accession>A0A4S8M738</accession>
<name>A0A4S8M738_DENBC</name>
<proteinExistence type="predicted"/>
<sequence>MNIILDRTTLVESAHFVTRCREVFVGYGAGMRTPVDIDECNDVHYDGRQTKGVRVMSSWKDARTPPGLTPASPRRPMSSSLTIPCLGMEVRRWSTFSSTTPSIIPSPYWVLIPRIETDFSIHEGDRFVSPLQERINSLGSALSDDLSVRFRFCEVTQVEGRKSTAPMRENVEDH</sequence>
<dbReference type="EMBL" id="ML179142">
    <property type="protein sequence ID" value="THU98116.1"/>
    <property type="molecule type" value="Genomic_DNA"/>
</dbReference>